<feature type="signal peptide" evidence="5">
    <location>
        <begin position="1"/>
        <end position="17"/>
    </location>
</feature>
<dbReference type="InterPro" id="IPR034746">
    <property type="entry name" value="POTRA"/>
</dbReference>
<name>A0A2S5TBZ9_9GAMM</name>
<keyword evidence="5" id="KW-0732">Signal</keyword>
<dbReference type="Pfam" id="PF01103">
    <property type="entry name" value="Omp85"/>
    <property type="match status" value="1"/>
</dbReference>
<sequence>MRRLPWLLLLASAWAQAEQGVPAIREIAFEGNDTTRPRTMLREMVVTVGDPADPEKVERSRQAVQDLGLFKEVSVRQEPIDGGVRLVFRVRERWYVLPTPRVDAKAGGEYSYGAQVVWNNLWGLDHTLRVIWEREDNKEAGVGLQTNHAFSYSAPQVFDSRYGVGVSASEIVRPTDLPGGGGTYEETLQYLSLGLTRNLSEGPRSQGWSIGAGLGWFNQETTGPGAPEPYGSATAPFASVNYRDLRLRIYSEEGVVFRSSLQASAKDWASDYGFVSYNGRYARYLHVGQADHQTLHFFAELGARLDGPPDEDAYYLGGDSLLRGYDKEFVEGDAVYRVAAEFARPLHWRWLRWVLIAEAGNVFERPQDFTLGRVYTSVGAALRLRLSWFVNVEVEAGVAIPVGDDGGARFFAGAV</sequence>
<dbReference type="RefSeq" id="WP_104231906.1">
    <property type="nucleotide sequence ID" value="NZ_PSNW01000013.1"/>
</dbReference>
<protein>
    <recommendedName>
        <fullName evidence="6">POTRA domain-containing protein</fullName>
    </recommendedName>
</protein>
<evidence type="ECO:0000256" key="1">
    <source>
        <dbReference type="ARBA" id="ARBA00004370"/>
    </source>
</evidence>
<keyword evidence="8" id="KW-1185">Reference proteome</keyword>
<evidence type="ECO:0000313" key="8">
    <source>
        <dbReference type="Proteomes" id="UP000238220"/>
    </source>
</evidence>
<feature type="chain" id="PRO_5015652054" description="POTRA domain-containing protein" evidence="5">
    <location>
        <begin position="18"/>
        <end position="415"/>
    </location>
</feature>
<dbReference type="EMBL" id="PSNW01000013">
    <property type="protein sequence ID" value="PPE72357.1"/>
    <property type="molecule type" value="Genomic_DNA"/>
</dbReference>
<dbReference type="Gene3D" id="3.10.20.310">
    <property type="entry name" value="membrane protein fhac"/>
    <property type="match status" value="1"/>
</dbReference>
<evidence type="ECO:0000256" key="4">
    <source>
        <dbReference type="ARBA" id="ARBA00023136"/>
    </source>
</evidence>
<dbReference type="OrthoDB" id="5778797at2"/>
<dbReference type="Proteomes" id="UP000238220">
    <property type="component" value="Unassembled WGS sequence"/>
</dbReference>
<comment type="subcellular location">
    <subcellularLocation>
        <location evidence="1">Membrane</location>
    </subcellularLocation>
</comment>
<organism evidence="7 8">
    <name type="scientific">Solimonas fluminis</name>
    <dbReference type="NCBI Taxonomy" id="2086571"/>
    <lineage>
        <taxon>Bacteria</taxon>
        <taxon>Pseudomonadati</taxon>
        <taxon>Pseudomonadota</taxon>
        <taxon>Gammaproteobacteria</taxon>
        <taxon>Nevskiales</taxon>
        <taxon>Nevskiaceae</taxon>
        <taxon>Solimonas</taxon>
    </lineage>
</organism>
<dbReference type="PANTHER" id="PTHR12815:SF18">
    <property type="entry name" value="SORTING AND ASSEMBLY MACHINERY COMPONENT 50 HOMOLOG"/>
    <property type="match status" value="1"/>
</dbReference>
<evidence type="ECO:0000259" key="6">
    <source>
        <dbReference type="PROSITE" id="PS51779"/>
    </source>
</evidence>
<gene>
    <name evidence="7" type="ORF">C3942_18755</name>
</gene>
<comment type="caution">
    <text evidence="7">The sequence shown here is derived from an EMBL/GenBank/DDBJ whole genome shotgun (WGS) entry which is preliminary data.</text>
</comment>
<evidence type="ECO:0000256" key="2">
    <source>
        <dbReference type="ARBA" id="ARBA00022452"/>
    </source>
</evidence>
<dbReference type="PANTHER" id="PTHR12815">
    <property type="entry name" value="SORTING AND ASSEMBLY MACHINERY SAMM50 PROTEIN FAMILY MEMBER"/>
    <property type="match status" value="1"/>
</dbReference>
<keyword evidence="4" id="KW-0472">Membrane</keyword>
<dbReference type="PROSITE" id="PS51779">
    <property type="entry name" value="POTRA"/>
    <property type="match status" value="1"/>
</dbReference>
<feature type="domain" description="POTRA" evidence="6">
    <location>
        <begin position="22"/>
        <end position="93"/>
    </location>
</feature>
<dbReference type="GO" id="GO:0019867">
    <property type="term" value="C:outer membrane"/>
    <property type="evidence" value="ECO:0007669"/>
    <property type="project" value="InterPro"/>
</dbReference>
<evidence type="ECO:0000256" key="5">
    <source>
        <dbReference type="SAM" id="SignalP"/>
    </source>
</evidence>
<evidence type="ECO:0000256" key="3">
    <source>
        <dbReference type="ARBA" id="ARBA00022692"/>
    </source>
</evidence>
<evidence type="ECO:0000313" key="7">
    <source>
        <dbReference type="EMBL" id="PPE72357.1"/>
    </source>
</evidence>
<dbReference type="InterPro" id="IPR039910">
    <property type="entry name" value="D15-like"/>
</dbReference>
<reference evidence="7 8" key="1">
    <citation type="submission" date="2018-02" db="EMBL/GenBank/DDBJ databases">
        <title>Genome sequencing of Solimonas sp. HR-BB.</title>
        <authorList>
            <person name="Lee Y."/>
            <person name="Jeon C.O."/>
        </authorList>
    </citation>
    <scope>NUCLEOTIDE SEQUENCE [LARGE SCALE GENOMIC DNA]</scope>
    <source>
        <strain evidence="7 8">HR-BB</strain>
    </source>
</reference>
<dbReference type="AlphaFoldDB" id="A0A2S5TBZ9"/>
<dbReference type="InterPro" id="IPR000184">
    <property type="entry name" value="Bac_surfAg_D15"/>
</dbReference>
<dbReference type="InterPro" id="IPR010827">
    <property type="entry name" value="BamA/TamA_POTRA"/>
</dbReference>
<dbReference type="Pfam" id="PF07244">
    <property type="entry name" value="POTRA"/>
    <property type="match status" value="1"/>
</dbReference>
<dbReference type="Gene3D" id="2.40.160.50">
    <property type="entry name" value="membrane protein fhac: a member of the omp85/tpsb transporter family"/>
    <property type="match status" value="1"/>
</dbReference>
<proteinExistence type="predicted"/>
<keyword evidence="3" id="KW-0812">Transmembrane</keyword>
<keyword evidence="2" id="KW-1134">Transmembrane beta strand</keyword>
<accession>A0A2S5TBZ9</accession>